<name>A0AAV7N1C1_PLEWA</name>
<keyword evidence="3" id="KW-1185">Reference proteome</keyword>
<protein>
    <submittedName>
        <fullName evidence="2">Uncharacterized protein</fullName>
    </submittedName>
</protein>
<sequence length="86" mass="9099">MAPYGSGTPGAASTATRWCWGPDTDASLNLTMTPMGGGQQRQQCLCPRQGWGRDASGSTEWRVQVGKRRTADSDGGSLIQRTVVVA</sequence>
<evidence type="ECO:0000313" key="2">
    <source>
        <dbReference type="EMBL" id="KAJ1109801.1"/>
    </source>
</evidence>
<evidence type="ECO:0000256" key="1">
    <source>
        <dbReference type="SAM" id="MobiDB-lite"/>
    </source>
</evidence>
<feature type="region of interest" description="Disordered" evidence="1">
    <location>
        <begin position="49"/>
        <end position="74"/>
    </location>
</feature>
<accession>A0AAV7N1C1</accession>
<comment type="caution">
    <text evidence="2">The sequence shown here is derived from an EMBL/GenBank/DDBJ whole genome shotgun (WGS) entry which is preliminary data.</text>
</comment>
<organism evidence="2 3">
    <name type="scientific">Pleurodeles waltl</name>
    <name type="common">Iberian ribbed newt</name>
    <dbReference type="NCBI Taxonomy" id="8319"/>
    <lineage>
        <taxon>Eukaryota</taxon>
        <taxon>Metazoa</taxon>
        <taxon>Chordata</taxon>
        <taxon>Craniata</taxon>
        <taxon>Vertebrata</taxon>
        <taxon>Euteleostomi</taxon>
        <taxon>Amphibia</taxon>
        <taxon>Batrachia</taxon>
        <taxon>Caudata</taxon>
        <taxon>Salamandroidea</taxon>
        <taxon>Salamandridae</taxon>
        <taxon>Pleurodelinae</taxon>
        <taxon>Pleurodeles</taxon>
    </lineage>
</organism>
<evidence type="ECO:0000313" key="3">
    <source>
        <dbReference type="Proteomes" id="UP001066276"/>
    </source>
</evidence>
<dbReference type="Proteomes" id="UP001066276">
    <property type="component" value="Chromosome 9"/>
</dbReference>
<reference evidence="2" key="1">
    <citation type="journal article" date="2022" name="bioRxiv">
        <title>Sequencing and chromosome-scale assembly of the giantPleurodeles waltlgenome.</title>
        <authorList>
            <person name="Brown T."/>
            <person name="Elewa A."/>
            <person name="Iarovenko S."/>
            <person name="Subramanian E."/>
            <person name="Araus A.J."/>
            <person name="Petzold A."/>
            <person name="Susuki M."/>
            <person name="Suzuki K.-i.T."/>
            <person name="Hayashi T."/>
            <person name="Toyoda A."/>
            <person name="Oliveira C."/>
            <person name="Osipova E."/>
            <person name="Leigh N.D."/>
            <person name="Simon A."/>
            <person name="Yun M.H."/>
        </authorList>
    </citation>
    <scope>NUCLEOTIDE SEQUENCE</scope>
    <source>
        <strain evidence="2">20211129_DDA</strain>
        <tissue evidence="2">Liver</tissue>
    </source>
</reference>
<gene>
    <name evidence="2" type="ORF">NDU88_007159</name>
</gene>
<dbReference type="AlphaFoldDB" id="A0AAV7N1C1"/>
<proteinExistence type="predicted"/>
<dbReference type="EMBL" id="JANPWB010000013">
    <property type="protein sequence ID" value="KAJ1109801.1"/>
    <property type="molecule type" value="Genomic_DNA"/>
</dbReference>